<keyword evidence="4" id="KW-1185">Reference proteome</keyword>
<dbReference type="InterPro" id="IPR029068">
    <property type="entry name" value="Glyas_Bleomycin-R_OHBP_Dase"/>
</dbReference>
<dbReference type="PANTHER" id="PTHR43048">
    <property type="entry name" value="METHYLMALONYL-COA EPIMERASE"/>
    <property type="match status" value="1"/>
</dbReference>
<dbReference type="GO" id="GO:0004493">
    <property type="term" value="F:methylmalonyl-CoA epimerase activity"/>
    <property type="evidence" value="ECO:0007669"/>
    <property type="project" value="TreeGrafter"/>
</dbReference>
<dbReference type="AlphaFoldDB" id="A0A2J6TJ00"/>
<dbReference type="RefSeq" id="XP_024739887.1">
    <property type="nucleotide sequence ID" value="XM_024884698.1"/>
</dbReference>
<evidence type="ECO:0000313" key="4">
    <source>
        <dbReference type="Proteomes" id="UP000235371"/>
    </source>
</evidence>
<dbReference type="Proteomes" id="UP000235371">
    <property type="component" value="Unassembled WGS sequence"/>
</dbReference>
<dbReference type="Gene3D" id="3.10.180.10">
    <property type="entry name" value="2,3-Dihydroxybiphenyl 1,2-Dioxygenase, domain 1"/>
    <property type="match status" value="2"/>
</dbReference>
<protein>
    <recommendedName>
        <fullName evidence="2">Glyoxalase/fosfomycin resistance/dioxygenase domain-containing protein</fullName>
    </recommendedName>
</protein>
<sequence length="271" mass="30566">MALHKVHVTSLAHVHYQHPDLGNALTFFEDFGLVDIAESRTSTQAFLRGVGAQPYIYIAEQSPDQNRHFIGAYWNASSFEEMQKAASLPGASAIEDNKGPGGGKVVRVNDPHGFVVGFLHGQTLRTLEIKALQLETSPSDPHFNTVIEKSRKGPTRRFKQGPSPVHKLGHYGIRVPKAMYKETMNWYMSVLNLKPTDSIFDPKTGEEITCFTHIDLGPEYTDHHAYPHHCSFEVNDIDTQTLGHDWLRKKGWTNCWGVGRHVLGSQIFDYW</sequence>
<dbReference type="SUPFAM" id="SSF54593">
    <property type="entry name" value="Glyoxalase/Bleomycin resistance protein/Dihydroxybiphenyl dioxygenase"/>
    <property type="match status" value="1"/>
</dbReference>
<reference evidence="3 4" key="1">
    <citation type="submission" date="2016-04" db="EMBL/GenBank/DDBJ databases">
        <title>A degradative enzymes factory behind the ericoid mycorrhizal symbiosis.</title>
        <authorList>
            <consortium name="DOE Joint Genome Institute"/>
            <person name="Martino E."/>
            <person name="Morin E."/>
            <person name="Grelet G."/>
            <person name="Kuo A."/>
            <person name="Kohler A."/>
            <person name="Daghino S."/>
            <person name="Barry K."/>
            <person name="Choi C."/>
            <person name="Cichocki N."/>
            <person name="Clum A."/>
            <person name="Copeland A."/>
            <person name="Hainaut M."/>
            <person name="Haridas S."/>
            <person name="Labutti K."/>
            <person name="Lindquist E."/>
            <person name="Lipzen A."/>
            <person name="Khouja H.-R."/>
            <person name="Murat C."/>
            <person name="Ohm R."/>
            <person name="Olson A."/>
            <person name="Spatafora J."/>
            <person name="Veneault-Fourrey C."/>
            <person name="Henrissat B."/>
            <person name="Grigoriev I."/>
            <person name="Martin F."/>
            <person name="Perotto S."/>
        </authorList>
    </citation>
    <scope>NUCLEOTIDE SEQUENCE [LARGE SCALE GENOMIC DNA]</scope>
    <source>
        <strain evidence="3 4">E</strain>
    </source>
</reference>
<dbReference type="PANTHER" id="PTHR43048:SF3">
    <property type="entry name" value="METHYLMALONYL-COA EPIMERASE, MITOCHONDRIAL"/>
    <property type="match status" value="1"/>
</dbReference>
<dbReference type="GeneID" id="36592775"/>
<dbReference type="GO" id="GO:0005739">
    <property type="term" value="C:mitochondrion"/>
    <property type="evidence" value="ECO:0007669"/>
    <property type="project" value="TreeGrafter"/>
</dbReference>
<gene>
    <name evidence="3" type="ORF">K444DRAFT_642100</name>
</gene>
<proteinExistence type="predicted"/>
<name>A0A2J6TJ00_9HELO</name>
<accession>A0A2J6TJ00</accession>
<evidence type="ECO:0000259" key="2">
    <source>
        <dbReference type="Pfam" id="PF00903"/>
    </source>
</evidence>
<dbReference type="GO" id="GO:0046491">
    <property type="term" value="P:L-methylmalonyl-CoA metabolic process"/>
    <property type="evidence" value="ECO:0007669"/>
    <property type="project" value="TreeGrafter"/>
</dbReference>
<feature type="domain" description="Glyoxalase/fosfomycin resistance/dioxygenase" evidence="2">
    <location>
        <begin position="168"/>
        <end position="265"/>
    </location>
</feature>
<organism evidence="3 4">
    <name type="scientific">Hyaloscypha bicolor E</name>
    <dbReference type="NCBI Taxonomy" id="1095630"/>
    <lineage>
        <taxon>Eukaryota</taxon>
        <taxon>Fungi</taxon>
        <taxon>Dikarya</taxon>
        <taxon>Ascomycota</taxon>
        <taxon>Pezizomycotina</taxon>
        <taxon>Leotiomycetes</taxon>
        <taxon>Helotiales</taxon>
        <taxon>Hyaloscyphaceae</taxon>
        <taxon>Hyaloscypha</taxon>
        <taxon>Hyaloscypha bicolor</taxon>
    </lineage>
</organism>
<dbReference type="InterPro" id="IPR051785">
    <property type="entry name" value="MMCE/EMCE_epimerase"/>
</dbReference>
<evidence type="ECO:0000256" key="1">
    <source>
        <dbReference type="ARBA" id="ARBA00022723"/>
    </source>
</evidence>
<keyword evidence="1" id="KW-0479">Metal-binding</keyword>
<dbReference type="OrthoDB" id="3360610at2759"/>
<dbReference type="GO" id="GO:0046872">
    <property type="term" value="F:metal ion binding"/>
    <property type="evidence" value="ECO:0007669"/>
    <property type="project" value="UniProtKB-KW"/>
</dbReference>
<dbReference type="InterPro" id="IPR004360">
    <property type="entry name" value="Glyas_Fos-R_dOase_dom"/>
</dbReference>
<dbReference type="EMBL" id="KZ613783">
    <property type="protein sequence ID" value="PMD62983.1"/>
    <property type="molecule type" value="Genomic_DNA"/>
</dbReference>
<evidence type="ECO:0000313" key="3">
    <source>
        <dbReference type="EMBL" id="PMD62983.1"/>
    </source>
</evidence>
<dbReference type="InParanoid" id="A0A2J6TJ00"/>
<dbReference type="Pfam" id="PF00903">
    <property type="entry name" value="Glyoxalase"/>
    <property type="match status" value="1"/>
</dbReference>